<dbReference type="Proteomes" id="UP000470213">
    <property type="component" value="Unassembled WGS sequence"/>
</dbReference>
<evidence type="ECO:0000313" key="1">
    <source>
        <dbReference type="EMBL" id="NDV93276.1"/>
    </source>
</evidence>
<gene>
    <name evidence="1" type="ORF">GTH32_19130</name>
</gene>
<comment type="caution">
    <text evidence="1">The sequence shown here is derived from an EMBL/GenBank/DDBJ whole genome shotgun (WGS) entry which is preliminary data.</text>
</comment>
<dbReference type="EMBL" id="JAAAWN010000073">
    <property type="protein sequence ID" value="NDV93276.1"/>
    <property type="molecule type" value="Genomic_DNA"/>
</dbReference>
<keyword evidence="2" id="KW-1185">Reference proteome</keyword>
<evidence type="ECO:0000313" key="2">
    <source>
        <dbReference type="Proteomes" id="UP000470213"/>
    </source>
</evidence>
<dbReference type="AlphaFoldDB" id="A0A7X5LPQ1"/>
<accession>A0A7X5LPQ1</accession>
<reference evidence="1 2" key="1">
    <citation type="submission" date="2020-01" db="EMBL/GenBank/DDBJ databases">
        <authorList>
            <person name="Chen J."/>
            <person name="Zhu S."/>
            <person name="Yang J."/>
        </authorList>
    </citation>
    <scope>NUCLEOTIDE SEQUENCE [LARGE SCALE GENOMIC DNA]</scope>
    <source>
        <strain evidence="1 2">345S023</strain>
    </source>
</reference>
<sequence>MKRNVVSKKNFRISKSFKVVLAALLLCAQFLLIVSDAFSFEQEHFISNEVCTESTLIELPNAYDLGTGNDCDHCCSCHGHFTHIAFYLDNDSTFLKKSPTLASVYLEASPSRFINQIERPPRI</sequence>
<proteinExistence type="predicted"/>
<organism evidence="1 2">
    <name type="scientific">Alteromonas profundi</name>
    <dbReference type="NCBI Taxonomy" id="2696062"/>
    <lineage>
        <taxon>Bacteria</taxon>
        <taxon>Pseudomonadati</taxon>
        <taxon>Pseudomonadota</taxon>
        <taxon>Gammaproteobacteria</taxon>
        <taxon>Alteromonadales</taxon>
        <taxon>Alteromonadaceae</taxon>
        <taxon>Alteromonas/Salinimonas group</taxon>
        <taxon>Alteromonas</taxon>
    </lineage>
</organism>
<name>A0A7X5LPQ1_9ALTE</name>
<protein>
    <submittedName>
        <fullName evidence="1">Uncharacterized protein</fullName>
    </submittedName>
</protein>